<reference evidence="2 3" key="1">
    <citation type="journal article" date="2014" name="BMC Genomics">
        <title>Adaptive genomic structural variation in the grape powdery mildew pathogen, Erysiphe necator.</title>
        <authorList>
            <person name="Jones L."/>
            <person name="Riaz S."/>
            <person name="Morales-Cruz A."/>
            <person name="Amrine K.C."/>
            <person name="McGuire B."/>
            <person name="Gubler W.D."/>
            <person name="Walker M.A."/>
            <person name="Cantu D."/>
        </authorList>
    </citation>
    <scope>NUCLEOTIDE SEQUENCE [LARGE SCALE GENOMIC DNA]</scope>
    <source>
        <strain evidence="3">c</strain>
    </source>
</reference>
<dbReference type="Gene3D" id="2.60.270.60">
    <property type="match status" value="1"/>
</dbReference>
<sequence>MSSFEASSAILAPNSNDQTSDNAARSITISPLPLLELPTRPKSSLKIAADHDKMNNQAKVGAQDTRKLDCLMKISNSDPSIVIDESTDVMKGLTDIQNDPSHEMEDQSTLDRPPFAPFFTLIKTGETIAHPRQVHYLFSDDDTSEVLTSTILQSLFEEASSNTSLINSVDSKGKLVPVISSKSSRAISPSISHRDTRLRKRENEFSFKGNDSKSGIRVIIVDLNSNGDGVASVNSLSSKWQVLNAQIEKAPTWNGTDDAKTEETCNTIGNMMLKIEGISSLDKRTYSTTLLEPEITGLGVLPSKGPANLSDAKRFPGEEEMQTFIEAFDREMAILRRVIGTRPRLDSQDTVVEISRDRRHAEDS</sequence>
<gene>
    <name evidence="2" type="ORF">EV44_g4904</name>
</gene>
<protein>
    <submittedName>
        <fullName evidence="2">Putative anaphase promoting complex subunit protein</fullName>
    </submittedName>
</protein>
<dbReference type="AlphaFoldDB" id="A0A0B1P1N3"/>
<organism evidence="2 3">
    <name type="scientific">Uncinula necator</name>
    <name type="common">Grape powdery mildew</name>
    <dbReference type="NCBI Taxonomy" id="52586"/>
    <lineage>
        <taxon>Eukaryota</taxon>
        <taxon>Fungi</taxon>
        <taxon>Dikarya</taxon>
        <taxon>Ascomycota</taxon>
        <taxon>Pezizomycotina</taxon>
        <taxon>Leotiomycetes</taxon>
        <taxon>Erysiphales</taxon>
        <taxon>Erysiphaceae</taxon>
        <taxon>Erysiphe</taxon>
    </lineage>
</organism>
<dbReference type="HOGENOM" id="CLU_787529_0_0_1"/>
<evidence type="ECO:0000313" key="2">
    <source>
        <dbReference type="EMBL" id="KHJ30734.1"/>
    </source>
</evidence>
<keyword evidence="3" id="KW-1185">Reference proteome</keyword>
<evidence type="ECO:0000313" key="3">
    <source>
        <dbReference type="Proteomes" id="UP000030854"/>
    </source>
</evidence>
<name>A0A0B1P1N3_UNCNE</name>
<accession>A0A0B1P1N3</accession>
<dbReference type="OMA" id="VTHAENQ"/>
<dbReference type="EMBL" id="JNVN01003686">
    <property type="protein sequence ID" value="KHJ30734.1"/>
    <property type="molecule type" value="Genomic_DNA"/>
</dbReference>
<feature type="region of interest" description="Disordered" evidence="1">
    <location>
        <begin position="1"/>
        <end position="23"/>
    </location>
</feature>
<proteinExistence type="predicted"/>
<dbReference type="STRING" id="52586.A0A0B1P1N3"/>
<feature type="compositionally biased region" description="Polar residues" evidence="1">
    <location>
        <begin position="13"/>
        <end position="23"/>
    </location>
</feature>
<comment type="caution">
    <text evidence="2">The sequence shown here is derived from an EMBL/GenBank/DDBJ whole genome shotgun (WGS) entry which is preliminary data.</text>
</comment>
<dbReference type="Proteomes" id="UP000030854">
    <property type="component" value="Unassembled WGS sequence"/>
</dbReference>
<evidence type="ECO:0000256" key="1">
    <source>
        <dbReference type="SAM" id="MobiDB-lite"/>
    </source>
</evidence>